<dbReference type="InterPro" id="IPR036188">
    <property type="entry name" value="FAD/NAD-bd_sf"/>
</dbReference>
<proteinExistence type="predicted"/>
<evidence type="ECO:0000313" key="8">
    <source>
        <dbReference type="EMBL" id="VFJ44671.1"/>
    </source>
</evidence>
<keyword evidence="4" id="KW-0812">Transmembrane</keyword>
<dbReference type="InterPro" id="IPR016156">
    <property type="entry name" value="FAD/NAD-linked_Rdtase_dimer_sf"/>
</dbReference>
<dbReference type="GO" id="GO:0050660">
    <property type="term" value="F:flavin adenine dinucleotide binding"/>
    <property type="evidence" value="ECO:0007669"/>
    <property type="project" value="InterPro"/>
</dbReference>
<feature type="transmembrane region" description="Helical" evidence="4">
    <location>
        <begin position="12"/>
        <end position="32"/>
    </location>
</feature>
<dbReference type="SUPFAM" id="SSF51905">
    <property type="entry name" value="FAD/NAD(P)-binding domain"/>
    <property type="match status" value="2"/>
</dbReference>
<dbReference type="InterPro" id="IPR052541">
    <property type="entry name" value="SQRD"/>
</dbReference>
<dbReference type="PANTHER" id="PTHR43755:SF1">
    <property type="entry name" value="FAD-DEPENDENT PYRIDINE NUCLEOTIDE-DISULPHIDE OXIDOREDUCTASE"/>
    <property type="match status" value="1"/>
</dbReference>
<evidence type="ECO:0000256" key="4">
    <source>
        <dbReference type="SAM" id="Phobius"/>
    </source>
</evidence>
<dbReference type="InterPro" id="IPR006311">
    <property type="entry name" value="TAT_signal"/>
</dbReference>
<dbReference type="InterPro" id="IPR019546">
    <property type="entry name" value="TAT_signal_bac_arc"/>
</dbReference>
<evidence type="ECO:0000259" key="6">
    <source>
        <dbReference type="Pfam" id="PF09242"/>
    </source>
</evidence>
<sequence length="433" mass="45966">MSKINRRDFVKLSGAVAAGVVGAAMVGVPHIAKAGGGKKVVVVGGGTGGCTAAKYIRMADPSVEVTLIEPNPKYYSCYLSNEVLSGERQLESLTFGYEGLKKHGVKVVRDQVTDISEKAVKTKGGQSFSFDRAIVSPGVDFKWEAIEGYSAEVAEKIPHAWKAGEQTTILRKQLEAMKDGGKVIIVAPPNPFRCPPGPYERASQIAMYLQQHKPKSKVLILDPKDKFSKFGLFTQAWKKLYGYETDNSLIEWMGGADGGKVSAVNAGAMTVSAELEEFKGDVINVIPPQKAGKIAFAAGLTEGDWCPVNKKTFESTLKAGVHVIGDAASATKMPKSAYAANSQAKVAAAAVVDYLNDREPGEGSYLNTCYSIVGKDYGFSVAAVYKLSADGSTIAGVEGAGGLTPMDASPETLKREVAYAHSWLANITADTFG</sequence>
<dbReference type="InterPro" id="IPR015323">
    <property type="entry name" value="FlavoCytC_S_DH_flav-bd"/>
</dbReference>
<dbReference type="PROSITE" id="PS51318">
    <property type="entry name" value="TAT"/>
    <property type="match status" value="1"/>
</dbReference>
<name>A0A450RZI6_9GAMM</name>
<keyword evidence="3" id="KW-0274">FAD</keyword>
<organism evidence="8">
    <name type="scientific">Candidatus Kentrum sp. DK</name>
    <dbReference type="NCBI Taxonomy" id="2126562"/>
    <lineage>
        <taxon>Bacteria</taxon>
        <taxon>Pseudomonadati</taxon>
        <taxon>Pseudomonadota</taxon>
        <taxon>Gammaproteobacteria</taxon>
        <taxon>Candidatus Kentrum</taxon>
    </lineage>
</organism>
<dbReference type="InterPro" id="IPR037092">
    <property type="entry name" value="FlavoCytC_S_DH_flav-bd_sf"/>
</dbReference>
<gene>
    <name evidence="8" type="ORF">BECKDK2373C_GA0170839_10091</name>
</gene>
<dbReference type="GO" id="GO:0016491">
    <property type="term" value="F:oxidoreductase activity"/>
    <property type="evidence" value="ECO:0007669"/>
    <property type="project" value="InterPro"/>
</dbReference>
<evidence type="ECO:0000256" key="1">
    <source>
        <dbReference type="ARBA" id="ARBA00022630"/>
    </source>
</evidence>
<feature type="domain" description="FAD/NAD(P)-binding" evidence="5">
    <location>
        <begin position="38"/>
        <end position="154"/>
    </location>
</feature>
<keyword evidence="2" id="KW-0732">Signal</keyword>
<dbReference type="InterPro" id="IPR049386">
    <property type="entry name" value="FCSD_central"/>
</dbReference>
<dbReference type="Pfam" id="PF21706">
    <property type="entry name" value="FCSD_central"/>
    <property type="match status" value="1"/>
</dbReference>
<dbReference type="NCBIfam" id="TIGR01409">
    <property type="entry name" value="TAT_signal_seq"/>
    <property type="match status" value="1"/>
</dbReference>
<dbReference type="Gene3D" id="3.50.50.60">
    <property type="entry name" value="FAD/NAD(P)-binding domain"/>
    <property type="match status" value="2"/>
</dbReference>
<keyword evidence="4" id="KW-0472">Membrane</keyword>
<feature type="domain" description="Flavocytochrome c sulphide dehydrogenase flavin-binding" evidence="6">
    <location>
        <begin position="364"/>
        <end position="432"/>
    </location>
</feature>
<evidence type="ECO:0000259" key="5">
    <source>
        <dbReference type="Pfam" id="PF07992"/>
    </source>
</evidence>
<dbReference type="Pfam" id="PF09242">
    <property type="entry name" value="FCSD-flav_bind"/>
    <property type="match status" value="1"/>
</dbReference>
<dbReference type="Gene3D" id="3.90.760.10">
    <property type="entry name" value="Flavocytochrome c sulphide dehydrogenase, flavin-binding domain"/>
    <property type="match status" value="1"/>
</dbReference>
<reference evidence="8" key="1">
    <citation type="submission" date="2019-02" db="EMBL/GenBank/DDBJ databases">
        <authorList>
            <person name="Gruber-Vodicka R. H."/>
            <person name="Seah K. B. B."/>
        </authorList>
    </citation>
    <scope>NUCLEOTIDE SEQUENCE</scope>
    <source>
        <strain evidence="8">BECK_DK161</strain>
    </source>
</reference>
<dbReference type="SUPFAM" id="SSF55424">
    <property type="entry name" value="FAD/NAD-linked reductases, dimerisation (C-terminal) domain"/>
    <property type="match status" value="1"/>
</dbReference>
<dbReference type="AlphaFoldDB" id="A0A450RZI6"/>
<dbReference type="InterPro" id="IPR023753">
    <property type="entry name" value="FAD/NAD-binding_dom"/>
</dbReference>
<protein>
    <submittedName>
        <fullName evidence="8">Sulfide dehydrogenase (Flavocytochrome c), flavoprotein subunit</fullName>
    </submittedName>
</protein>
<keyword evidence="1" id="KW-0285">Flavoprotein</keyword>
<evidence type="ECO:0000259" key="7">
    <source>
        <dbReference type="Pfam" id="PF21706"/>
    </source>
</evidence>
<feature type="domain" description="Sulfide dehydrogenase [flavocytochrome c] flavoprotein chain central" evidence="7">
    <location>
        <begin position="167"/>
        <end position="287"/>
    </location>
</feature>
<evidence type="ECO:0000256" key="3">
    <source>
        <dbReference type="ARBA" id="ARBA00022827"/>
    </source>
</evidence>
<dbReference type="FunFam" id="3.50.50.60:FF:000234">
    <property type="entry name" value="Flavocytochrome C sulfide dehydrogenase"/>
    <property type="match status" value="1"/>
</dbReference>
<accession>A0A450RZI6</accession>
<dbReference type="Pfam" id="PF07992">
    <property type="entry name" value="Pyr_redox_2"/>
    <property type="match status" value="1"/>
</dbReference>
<keyword evidence="4" id="KW-1133">Transmembrane helix</keyword>
<dbReference type="EMBL" id="CAADEY010000009">
    <property type="protein sequence ID" value="VFJ44671.1"/>
    <property type="molecule type" value="Genomic_DNA"/>
</dbReference>
<evidence type="ECO:0000256" key="2">
    <source>
        <dbReference type="ARBA" id="ARBA00022729"/>
    </source>
</evidence>
<dbReference type="PANTHER" id="PTHR43755">
    <property type="match status" value="1"/>
</dbReference>